<comment type="caution">
    <text evidence="3">The sequence shown here is derived from an EMBL/GenBank/DDBJ whole genome shotgun (WGS) entry which is preliminary data.</text>
</comment>
<name>A0A645ERY9_9ZZZZ</name>
<keyword evidence="1" id="KW-0456">Lyase</keyword>
<feature type="domain" description="Gamma-glutamylcyclotransferase AIG2-like" evidence="2">
    <location>
        <begin position="4"/>
        <end position="131"/>
    </location>
</feature>
<protein>
    <recommendedName>
        <fullName evidence="2">Gamma-glutamylcyclotransferase AIG2-like domain-containing protein</fullName>
    </recommendedName>
</protein>
<dbReference type="CDD" id="cd06661">
    <property type="entry name" value="GGCT_like"/>
    <property type="match status" value="1"/>
</dbReference>
<dbReference type="GO" id="GO:0003839">
    <property type="term" value="F:gamma-glutamylcyclotransferase activity"/>
    <property type="evidence" value="ECO:0007669"/>
    <property type="project" value="InterPro"/>
</dbReference>
<dbReference type="AlphaFoldDB" id="A0A645ERY9"/>
<organism evidence="3">
    <name type="scientific">bioreactor metagenome</name>
    <dbReference type="NCBI Taxonomy" id="1076179"/>
    <lineage>
        <taxon>unclassified sequences</taxon>
        <taxon>metagenomes</taxon>
        <taxon>ecological metagenomes</taxon>
    </lineage>
</organism>
<reference evidence="3" key="1">
    <citation type="submission" date="2019-08" db="EMBL/GenBank/DDBJ databases">
        <authorList>
            <person name="Kucharzyk K."/>
            <person name="Murdoch R.W."/>
            <person name="Higgins S."/>
            <person name="Loffler F."/>
        </authorList>
    </citation>
    <scope>NUCLEOTIDE SEQUENCE</scope>
</reference>
<dbReference type="Pfam" id="PF06094">
    <property type="entry name" value="GGACT"/>
    <property type="match status" value="1"/>
</dbReference>
<sequence>MIVYFAYGSNLDKEQMQNRCPSSCFLCKALLENYKLAFTRKSTKRGGGVADIVESVGSRVWGVVYQLDERELELLDKREGYDPNRKKNMEKNCYIRKELTVCMDGYERKQIMAYAYQVQEPSSSHIPPSRKYLNQIISAAEFWGIDPEYIEELKSISVSCD</sequence>
<dbReference type="Gene3D" id="3.10.490.10">
    <property type="entry name" value="Gamma-glutamyl cyclotransferase-like"/>
    <property type="match status" value="1"/>
</dbReference>
<dbReference type="PANTHER" id="PTHR12935:SF0">
    <property type="entry name" value="GAMMA-GLUTAMYLCYCLOTRANSFERASE"/>
    <property type="match status" value="1"/>
</dbReference>
<dbReference type="EMBL" id="VSSQ01049977">
    <property type="protein sequence ID" value="MPN04052.1"/>
    <property type="molecule type" value="Genomic_DNA"/>
</dbReference>
<evidence type="ECO:0000313" key="3">
    <source>
        <dbReference type="EMBL" id="MPN04052.1"/>
    </source>
</evidence>
<proteinExistence type="predicted"/>
<accession>A0A645ERY9</accession>
<gene>
    <name evidence="3" type="ORF">SDC9_151288</name>
</gene>
<dbReference type="SUPFAM" id="SSF110857">
    <property type="entry name" value="Gamma-glutamyl cyclotransferase-like"/>
    <property type="match status" value="1"/>
</dbReference>
<dbReference type="PANTHER" id="PTHR12935">
    <property type="entry name" value="GAMMA-GLUTAMYLCYCLOTRANSFERASE"/>
    <property type="match status" value="1"/>
</dbReference>
<dbReference type="InterPro" id="IPR013024">
    <property type="entry name" value="GGCT-like"/>
</dbReference>
<dbReference type="InterPro" id="IPR009288">
    <property type="entry name" value="AIG2-like_dom"/>
</dbReference>
<evidence type="ECO:0000256" key="1">
    <source>
        <dbReference type="ARBA" id="ARBA00023239"/>
    </source>
</evidence>
<evidence type="ECO:0000259" key="2">
    <source>
        <dbReference type="Pfam" id="PF06094"/>
    </source>
</evidence>
<dbReference type="InterPro" id="IPR017939">
    <property type="entry name" value="G-Glutamylcylcotransferase"/>
</dbReference>
<dbReference type="InterPro" id="IPR036568">
    <property type="entry name" value="GGCT-like_sf"/>
</dbReference>